<dbReference type="STRING" id="1802627.A3A70_03195"/>
<gene>
    <name evidence="1" type="ORF">A3A70_03195</name>
</gene>
<dbReference type="EMBL" id="MEVK01000039">
    <property type="protein sequence ID" value="OGC58273.1"/>
    <property type="molecule type" value="Genomic_DNA"/>
</dbReference>
<proteinExistence type="predicted"/>
<dbReference type="SUPFAM" id="SSF53335">
    <property type="entry name" value="S-adenosyl-L-methionine-dependent methyltransferases"/>
    <property type="match status" value="1"/>
</dbReference>
<evidence type="ECO:0000313" key="1">
    <source>
        <dbReference type="EMBL" id="OGC58273.1"/>
    </source>
</evidence>
<comment type="caution">
    <text evidence="1">The sequence shown here is derived from an EMBL/GenBank/DDBJ whole genome shotgun (WGS) entry which is preliminary data.</text>
</comment>
<protein>
    <recommendedName>
        <fullName evidence="3">Methyltransferase type 11 domain-containing protein</fullName>
    </recommendedName>
</protein>
<accession>A0A1F4VN82</accession>
<evidence type="ECO:0000313" key="2">
    <source>
        <dbReference type="Proteomes" id="UP000178964"/>
    </source>
</evidence>
<sequence>MADNSLPPDAKQRFYDQIDNWRGYNKQKIKVYLNLLNQLIESKGIDNLRVLDLGCYDGRFGKLVLDETGLLIDGADISPDNLSKATSLRRKFHEDLDSPSWWKIDGTYDLIFAGDIIEHLINTDEFLININRLLKPNGLVVVSTPNVASLGRRLLLLFGKSPFLEISKIQEVNLHYAPIVGHIRYFTPSSLQSLLSYWGFKPISYHHNGIGLPGLLNSYKLGVMFPGLATHMTIIAKKSRNIETDLPLKFETNLETADDLPTYATSAQHKIIRGEG</sequence>
<dbReference type="Gene3D" id="3.40.50.150">
    <property type="entry name" value="Vaccinia Virus protein VP39"/>
    <property type="match status" value="1"/>
</dbReference>
<reference evidence="1 2" key="1">
    <citation type="journal article" date="2016" name="Nat. Commun.">
        <title>Thousands of microbial genomes shed light on interconnected biogeochemical processes in an aquifer system.</title>
        <authorList>
            <person name="Anantharaman K."/>
            <person name="Brown C.T."/>
            <person name="Hug L.A."/>
            <person name="Sharon I."/>
            <person name="Castelle C.J."/>
            <person name="Probst A.J."/>
            <person name="Thomas B.C."/>
            <person name="Singh A."/>
            <person name="Wilkins M.J."/>
            <person name="Karaoz U."/>
            <person name="Brodie E.L."/>
            <person name="Williams K.H."/>
            <person name="Hubbard S.S."/>
            <person name="Banfield J.F."/>
        </authorList>
    </citation>
    <scope>NUCLEOTIDE SEQUENCE [LARGE SCALE GENOMIC DNA]</scope>
</reference>
<organism evidence="1 2">
    <name type="scientific">candidate division WWE3 bacterium RIFCSPLOWO2_01_FULL_42_11</name>
    <dbReference type="NCBI Taxonomy" id="1802627"/>
    <lineage>
        <taxon>Bacteria</taxon>
        <taxon>Katanobacteria</taxon>
    </lineage>
</organism>
<dbReference type="CDD" id="cd02440">
    <property type="entry name" value="AdoMet_MTases"/>
    <property type="match status" value="1"/>
</dbReference>
<dbReference type="AlphaFoldDB" id="A0A1F4VN82"/>
<dbReference type="Proteomes" id="UP000178964">
    <property type="component" value="Unassembled WGS sequence"/>
</dbReference>
<name>A0A1F4VN82_UNCKA</name>
<dbReference type="InterPro" id="IPR029063">
    <property type="entry name" value="SAM-dependent_MTases_sf"/>
</dbReference>
<dbReference type="PANTHER" id="PTHR43861">
    <property type="entry name" value="TRANS-ACONITATE 2-METHYLTRANSFERASE-RELATED"/>
    <property type="match status" value="1"/>
</dbReference>
<evidence type="ECO:0008006" key="3">
    <source>
        <dbReference type="Google" id="ProtNLM"/>
    </source>
</evidence>
<dbReference type="Pfam" id="PF13489">
    <property type="entry name" value="Methyltransf_23"/>
    <property type="match status" value="1"/>
</dbReference>